<reference evidence="2 3" key="1">
    <citation type="journal article" date="2019" name="Commun. Biol.">
        <title>The bagworm genome reveals a unique fibroin gene that provides high tensile strength.</title>
        <authorList>
            <person name="Kono N."/>
            <person name="Nakamura H."/>
            <person name="Ohtoshi R."/>
            <person name="Tomita M."/>
            <person name="Numata K."/>
            <person name="Arakawa K."/>
        </authorList>
    </citation>
    <scope>NUCLEOTIDE SEQUENCE [LARGE SCALE GENOMIC DNA]</scope>
</reference>
<evidence type="ECO:0000313" key="2">
    <source>
        <dbReference type="EMBL" id="GBP83323.1"/>
    </source>
</evidence>
<comment type="caution">
    <text evidence="2">The sequence shown here is derived from an EMBL/GenBank/DDBJ whole genome shotgun (WGS) entry which is preliminary data.</text>
</comment>
<feature type="region of interest" description="Disordered" evidence="1">
    <location>
        <begin position="1"/>
        <end position="33"/>
    </location>
</feature>
<dbReference type="EMBL" id="BGZK01001614">
    <property type="protein sequence ID" value="GBP83323.1"/>
    <property type="molecule type" value="Genomic_DNA"/>
</dbReference>
<evidence type="ECO:0000313" key="3">
    <source>
        <dbReference type="Proteomes" id="UP000299102"/>
    </source>
</evidence>
<proteinExistence type="predicted"/>
<accession>A0A4C1Z869</accession>
<keyword evidence="3" id="KW-1185">Reference proteome</keyword>
<feature type="compositionally biased region" description="Basic and acidic residues" evidence="1">
    <location>
        <begin position="1"/>
        <end position="11"/>
    </location>
</feature>
<protein>
    <submittedName>
        <fullName evidence="2">Uncharacterized protein</fullName>
    </submittedName>
</protein>
<gene>
    <name evidence="2" type="ORF">EVAR_57585_1</name>
</gene>
<dbReference type="Proteomes" id="UP000299102">
    <property type="component" value="Unassembled WGS sequence"/>
</dbReference>
<organism evidence="2 3">
    <name type="scientific">Eumeta variegata</name>
    <name type="common">Bagworm moth</name>
    <name type="synonym">Eumeta japonica</name>
    <dbReference type="NCBI Taxonomy" id="151549"/>
    <lineage>
        <taxon>Eukaryota</taxon>
        <taxon>Metazoa</taxon>
        <taxon>Ecdysozoa</taxon>
        <taxon>Arthropoda</taxon>
        <taxon>Hexapoda</taxon>
        <taxon>Insecta</taxon>
        <taxon>Pterygota</taxon>
        <taxon>Neoptera</taxon>
        <taxon>Endopterygota</taxon>
        <taxon>Lepidoptera</taxon>
        <taxon>Glossata</taxon>
        <taxon>Ditrysia</taxon>
        <taxon>Tineoidea</taxon>
        <taxon>Psychidae</taxon>
        <taxon>Oiketicinae</taxon>
        <taxon>Eumeta</taxon>
    </lineage>
</organism>
<evidence type="ECO:0000256" key="1">
    <source>
        <dbReference type="SAM" id="MobiDB-lite"/>
    </source>
</evidence>
<name>A0A4C1Z869_EUMVA</name>
<sequence>MVKTLAAHDPHQTSARARGTRGRVPWPTRQEHGPTPSMRYYALTEYGRELAASAVEFRLVLESFCGRLLPPSDILFLLKRLATHRRLLWGCECPWAAMNTYFLVAHKILYPSIVL</sequence>
<dbReference type="AlphaFoldDB" id="A0A4C1Z869"/>